<evidence type="ECO:0000313" key="8">
    <source>
        <dbReference type="Proteomes" id="UP001500984"/>
    </source>
</evidence>
<dbReference type="Proteomes" id="UP001500984">
    <property type="component" value="Unassembled WGS sequence"/>
</dbReference>
<gene>
    <name evidence="7" type="ORF">GCM10009823_12350</name>
</gene>
<evidence type="ECO:0000313" key="7">
    <source>
        <dbReference type="EMBL" id="GAA2093789.1"/>
    </source>
</evidence>
<evidence type="ECO:0000256" key="6">
    <source>
        <dbReference type="ARBA" id="ARBA00023211"/>
    </source>
</evidence>
<dbReference type="GO" id="GO:0016787">
    <property type="term" value="F:hydrolase activity"/>
    <property type="evidence" value="ECO:0007669"/>
    <property type="project" value="UniProtKB-KW"/>
</dbReference>
<proteinExistence type="inferred from homology"/>
<dbReference type="PANTHER" id="PTHR32494:SF19">
    <property type="entry name" value="ALLANTOATE DEIMINASE-RELATED"/>
    <property type="match status" value="1"/>
</dbReference>
<dbReference type="EMBL" id="BAAAPZ010000004">
    <property type="protein sequence ID" value="GAA2093789.1"/>
    <property type="molecule type" value="Genomic_DNA"/>
</dbReference>
<keyword evidence="6" id="KW-0464">Manganese</keyword>
<dbReference type="RefSeq" id="WP_344336278.1">
    <property type="nucleotide sequence ID" value="NZ_BAAAPZ010000004.1"/>
</dbReference>
<evidence type="ECO:0000256" key="3">
    <source>
        <dbReference type="ARBA" id="ARBA00011738"/>
    </source>
</evidence>
<dbReference type="InterPro" id="IPR002933">
    <property type="entry name" value="Peptidase_M20"/>
</dbReference>
<evidence type="ECO:0000256" key="5">
    <source>
        <dbReference type="ARBA" id="ARBA00022801"/>
    </source>
</evidence>
<comment type="cofactor">
    <cofactor evidence="1">
        <name>Mn(2+)</name>
        <dbReference type="ChEBI" id="CHEBI:29035"/>
    </cofactor>
</comment>
<keyword evidence="5 7" id="KW-0378">Hydrolase</keyword>
<comment type="similarity">
    <text evidence="2">Belongs to the peptidase M20 family.</text>
</comment>
<organism evidence="7 8">
    <name type="scientific">Brevibacterium salitolerans</name>
    <dbReference type="NCBI Taxonomy" id="1403566"/>
    <lineage>
        <taxon>Bacteria</taxon>
        <taxon>Bacillati</taxon>
        <taxon>Actinomycetota</taxon>
        <taxon>Actinomycetes</taxon>
        <taxon>Micrococcales</taxon>
        <taxon>Brevibacteriaceae</taxon>
        <taxon>Brevibacterium</taxon>
    </lineage>
</organism>
<evidence type="ECO:0000256" key="1">
    <source>
        <dbReference type="ARBA" id="ARBA00001936"/>
    </source>
</evidence>
<keyword evidence="4" id="KW-0479">Metal-binding</keyword>
<dbReference type="PANTHER" id="PTHR32494">
    <property type="entry name" value="ALLANTOATE DEIMINASE-RELATED"/>
    <property type="match status" value="1"/>
</dbReference>
<dbReference type="Pfam" id="PF01546">
    <property type="entry name" value="Peptidase_M20"/>
    <property type="match status" value="1"/>
</dbReference>
<dbReference type="SUPFAM" id="SSF53187">
    <property type="entry name" value="Zn-dependent exopeptidases"/>
    <property type="match status" value="1"/>
</dbReference>
<protein>
    <submittedName>
        <fullName evidence="7">Zn-dependent hydrolase</fullName>
    </submittedName>
</protein>
<evidence type="ECO:0000256" key="4">
    <source>
        <dbReference type="ARBA" id="ARBA00022723"/>
    </source>
</evidence>
<dbReference type="InterPro" id="IPR036264">
    <property type="entry name" value="Bact_exopeptidase_dim_dom"/>
</dbReference>
<name>A0ABN2WJE2_9MICO</name>
<dbReference type="NCBIfam" id="TIGR01879">
    <property type="entry name" value="hydantase"/>
    <property type="match status" value="1"/>
</dbReference>
<dbReference type="SUPFAM" id="SSF55031">
    <property type="entry name" value="Bacterial exopeptidase dimerisation domain"/>
    <property type="match status" value="1"/>
</dbReference>
<dbReference type="Gene3D" id="3.30.70.360">
    <property type="match status" value="1"/>
</dbReference>
<sequence>MTQRIALADQGEQLLADLEALSGLVDDSLPGWTRSALTELDVEGRHWVLARMKDAGLDARIDAAGNVIGVLKGDGSARGRIMTGSHTDTVLSGGRFDGNVGVASALEVVRTLRASGITLAHDLVVIDFFNEEVNPYGLSCVGSRALTGGLTAAHLRAQNQEGVAFGEALAVARVDPNRLNEAVMDLSDVIAYVELHVEQGPNLEAQGTQIGLVTDITGVAPFRSIFKGRQDHAGTTPMNIRRDAGCAAAGTVLAVEAIASEHETSRGTSGSITFTPDAVNVVNEAAEVWGEFRSPDAEWITHARERLLEAAHAEGAKRGVEVELEWLASEEPVPMSEPLTAITTQVVSDMGLSHTRMYSGAGHDAAFMALQVPTAMIFVPSHDGRSHCPDEFTESADILAGAEVLLNTIVEISGRSDRDC</sequence>
<keyword evidence="8" id="KW-1185">Reference proteome</keyword>
<dbReference type="Gene3D" id="3.40.630.10">
    <property type="entry name" value="Zn peptidases"/>
    <property type="match status" value="1"/>
</dbReference>
<reference evidence="7 8" key="1">
    <citation type="journal article" date="2019" name="Int. J. Syst. Evol. Microbiol.">
        <title>The Global Catalogue of Microorganisms (GCM) 10K type strain sequencing project: providing services to taxonomists for standard genome sequencing and annotation.</title>
        <authorList>
            <consortium name="The Broad Institute Genomics Platform"/>
            <consortium name="The Broad Institute Genome Sequencing Center for Infectious Disease"/>
            <person name="Wu L."/>
            <person name="Ma J."/>
        </authorList>
    </citation>
    <scope>NUCLEOTIDE SEQUENCE [LARGE SCALE GENOMIC DNA]</scope>
    <source>
        <strain evidence="7 8">JCM 15900</strain>
    </source>
</reference>
<comment type="caution">
    <text evidence="7">The sequence shown here is derived from an EMBL/GenBank/DDBJ whole genome shotgun (WGS) entry which is preliminary data.</text>
</comment>
<comment type="subunit">
    <text evidence="3">Homodimer.</text>
</comment>
<dbReference type="PIRSF" id="PIRSF001235">
    <property type="entry name" value="Amidase_carbamoylase"/>
    <property type="match status" value="1"/>
</dbReference>
<accession>A0ABN2WJE2</accession>
<evidence type="ECO:0000256" key="2">
    <source>
        <dbReference type="ARBA" id="ARBA00006153"/>
    </source>
</evidence>
<dbReference type="InterPro" id="IPR010158">
    <property type="entry name" value="Amidase_Cbmase"/>
</dbReference>
<dbReference type="CDD" id="cd03884">
    <property type="entry name" value="M20_bAS"/>
    <property type="match status" value="1"/>
</dbReference>